<evidence type="ECO:0000256" key="4">
    <source>
        <dbReference type="ARBA" id="ARBA00023242"/>
    </source>
</evidence>
<protein>
    <recommendedName>
        <fullName evidence="2 5">Ribosome biogenesis protein NOP53</fullName>
    </recommendedName>
</protein>
<dbReference type="OMA" id="TEKWTHK"/>
<dbReference type="OrthoDB" id="5072at2759"/>
<dbReference type="InterPro" id="IPR011687">
    <property type="entry name" value="Nop53/GLTSCR2"/>
</dbReference>
<sequence>MAISSGKRKRVSKKTKFAWRKHSNVADIQEFLQDKWDEERLGAPLETVPSDEIFVLDTTSKQAQTSQTLSRQQRKINASRPLKGFSALQPHTQVPDPIKKRNRVKTPEERKSALVKVALQNNIQNGVFPYKYVNALEERRLYELKKEKKEKRGEFLKDIWSKNQNHSIQSDPWANPVTKVHNLRNTGIPVKKIANDLQKKKSLLPAVEPPHPGMSYNPSFKDHQDLLRTVAEDENKIIKEEKHIIRVTKDMFRKISSTEKTNEWIVEMSEGMLSNSNEEIVDTKVKAESDDDEGLISSGISVNPPVQNKKKSVQQRRKQREQLDLENQKRALKREKKKIGDIHKIKVLQKDLQLAEKRQAKLRELRKINIEKNKLKPKMLSATKFEDLGPDFQMGQDISGNLRAVKKEGSLLLDRFKSLQKRNILEPSKKAHTKKPKVKKYTKPGFKEDWEKTVARKGAITKGK</sequence>
<accession>J3JUR0</accession>
<reference evidence="11 12" key="2">
    <citation type="journal article" date="2013" name="Genome Biol.">
        <title>Draft genome of the mountain pine beetle, Dendroctonus ponderosae Hopkins, a major forest pest.</title>
        <authorList>
            <person name="Keeling C.I."/>
            <person name="Yuen M.M."/>
            <person name="Liao N.Y."/>
            <person name="Docking T.R."/>
            <person name="Chan S.K."/>
            <person name="Taylor G.A."/>
            <person name="Palmquist D.L."/>
            <person name="Jackman S.D."/>
            <person name="Nguyen A."/>
            <person name="Li M."/>
            <person name="Henderson H."/>
            <person name="Janes J.K."/>
            <person name="Zhao Y."/>
            <person name="Pandoh P."/>
            <person name="Moore R."/>
            <person name="Sperling F.A."/>
            <person name="Huber D.P."/>
            <person name="Birol I."/>
            <person name="Jones S.J."/>
            <person name="Bohlmann J."/>
        </authorList>
    </citation>
    <scope>NUCLEOTIDE SEQUENCE</scope>
</reference>
<comment type="function">
    <text evidence="5">May play a role in ribosome biogenesis.</text>
</comment>
<evidence type="ECO:0000313" key="10">
    <source>
        <dbReference type="EnsemblMetazoa" id="XP_019766753.1"/>
    </source>
</evidence>
<evidence type="ECO:0000256" key="5">
    <source>
        <dbReference type="PIRNR" id="PIRNR017302"/>
    </source>
</evidence>
<dbReference type="AlphaFoldDB" id="J3JUR0"/>
<dbReference type="Proteomes" id="UP000030742">
    <property type="component" value="Unassembled WGS sequence"/>
</dbReference>
<dbReference type="HOGENOM" id="CLU_035888_0_1_1"/>
<comment type="subcellular location">
    <subcellularLocation>
        <location evidence="5">Nucleus</location>
        <location evidence="5">Nucleolus</location>
    </subcellularLocation>
    <subcellularLocation>
        <location evidence="5">Nucleus</location>
        <location evidence="5">Nucleoplasm</location>
    </subcellularLocation>
</comment>
<dbReference type="GO" id="GO:0000027">
    <property type="term" value="P:ribosomal large subunit assembly"/>
    <property type="evidence" value="ECO:0007669"/>
    <property type="project" value="UniProtKB-UniRule"/>
</dbReference>
<dbReference type="GO" id="GO:0005730">
    <property type="term" value="C:nucleolus"/>
    <property type="evidence" value="ECO:0007669"/>
    <property type="project" value="UniProtKB-SubCell"/>
</dbReference>
<keyword evidence="3 5" id="KW-0690">Ribosome biogenesis</keyword>
<dbReference type="Pfam" id="PF07767">
    <property type="entry name" value="Nop53"/>
    <property type="match status" value="1"/>
</dbReference>
<evidence type="ECO:0000256" key="1">
    <source>
        <dbReference type="ARBA" id="ARBA00008838"/>
    </source>
</evidence>
<evidence type="ECO:0000256" key="2">
    <source>
        <dbReference type="ARBA" id="ARBA00018339"/>
    </source>
</evidence>
<evidence type="ECO:0000313" key="8">
    <source>
        <dbReference type="EMBL" id="ENN73241.1"/>
    </source>
</evidence>
<dbReference type="STRING" id="77166.J3JUR0"/>
<dbReference type="GO" id="GO:0006364">
    <property type="term" value="P:rRNA processing"/>
    <property type="evidence" value="ECO:0007669"/>
    <property type="project" value="TreeGrafter"/>
</dbReference>
<gene>
    <name evidence="10" type="primary">109542124</name>
    <name evidence="9" type="ORF">D910_08186</name>
    <name evidence="8" type="ORF">YQE_10137</name>
</gene>
<keyword evidence="4 5" id="KW-0539">Nucleus</keyword>
<evidence type="ECO:0000313" key="12">
    <source>
        <dbReference type="Proteomes" id="UP000030742"/>
    </source>
</evidence>
<evidence type="ECO:0000256" key="3">
    <source>
        <dbReference type="ARBA" id="ARBA00022517"/>
    </source>
</evidence>
<evidence type="ECO:0000256" key="6">
    <source>
        <dbReference type="SAM" id="MobiDB-lite"/>
    </source>
</evidence>
<dbReference type="PANTHER" id="PTHR14211">
    <property type="entry name" value="GLIOMA SUPPRESSOR CANDIDATE REGION GENE 2"/>
    <property type="match status" value="1"/>
</dbReference>
<dbReference type="EMBL" id="KB632260">
    <property type="protein sequence ID" value="ERL90841.1"/>
    <property type="molecule type" value="Genomic_DNA"/>
</dbReference>
<organism evidence="7">
    <name type="scientific">Dendroctonus ponderosae</name>
    <name type="common">Mountain pine beetle</name>
    <dbReference type="NCBI Taxonomy" id="77166"/>
    <lineage>
        <taxon>Eukaryota</taxon>
        <taxon>Metazoa</taxon>
        <taxon>Ecdysozoa</taxon>
        <taxon>Arthropoda</taxon>
        <taxon>Hexapoda</taxon>
        <taxon>Insecta</taxon>
        <taxon>Pterygota</taxon>
        <taxon>Neoptera</taxon>
        <taxon>Endopterygota</taxon>
        <taxon>Coleoptera</taxon>
        <taxon>Polyphaga</taxon>
        <taxon>Cucujiformia</taxon>
        <taxon>Curculionidae</taxon>
        <taxon>Scolytinae</taxon>
        <taxon>Dendroctonus</taxon>
    </lineage>
</organism>
<dbReference type="EMBL" id="KB741174">
    <property type="protein sequence ID" value="ENN73241.1"/>
    <property type="molecule type" value="Genomic_DNA"/>
</dbReference>
<dbReference type="Proteomes" id="UP000019118">
    <property type="component" value="Unassembled WGS sequence"/>
</dbReference>
<feature type="region of interest" description="Disordered" evidence="6">
    <location>
        <begin position="87"/>
        <end position="109"/>
    </location>
</feature>
<feature type="region of interest" description="Disordered" evidence="6">
    <location>
        <begin position="288"/>
        <end position="321"/>
    </location>
</feature>
<dbReference type="KEGG" id="dpa:109542124"/>
<keyword evidence="11" id="KW-1185">Reference proteome</keyword>
<reference evidence="10" key="3">
    <citation type="submission" date="2024-08" db="UniProtKB">
        <authorList>
            <consortium name="EnsemblMetazoa"/>
        </authorList>
    </citation>
    <scope>IDENTIFICATION</scope>
</reference>
<dbReference type="EMBL" id="BT126975">
    <property type="protein sequence ID" value="AEE61937.1"/>
    <property type="molecule type" value="mRNA"/>
</dbReference>
<dbReference type="PANTHER" id="PTHR14211:SF7">
    <property type="entry name" value="RIBOSOME BIOGENESIS PROTEIN NOP53"/>
    <property type="match status" value="1"/>
</dbReference>
<evidence type="ECO:0000313" key="7">
    <source>
        <dbReference type="EMBL" id="AEE61937.1"/>
    </source>
</evidence>
<reference evidence="7" key="1">
    <citation type="journal article" date="2012" name="Insect Biochem. Mol. Biol.">
        <title>Transcriptome and full-length cDNA resources for the mountain pine beetle, Dendroctonus ponderosae Hopkins, a major insect pest of pine forests.</title>
        <authorList>
            <person name="Keeling C.I."/>
            <person name="Henderson H."/>
            <person name="Li M."/>
            <person name="Yuen M."/>
            <person name="Clark E.L."/>
            <person name="Fraser J.D."/>
            <person name="Huber D.P."/>
            <person name="Liao N.Y."/>
            <person name="Roderick Docking T."/>
            <person name="Birol I."/>
            <person name="Chan S.K."/>
            <person name="Taylor G.A."/>
            <person name="Palmquist D."/>
            <person name="Jones S.J."/>
            <person name="Bohlmann J."/>
        </authorList>
    </citation>
    <scope>NUCLEOTIDE SEQUENCE</scope>
    <source>
        <tissue evidence="7">Midgut and adhering fatbody of emerged adults of both sexes 1</tissue>
    </source>
</reference>
<dbReference type="EnsemblMetazoa" id="XM_019911194.1">
    <property type="protein sequence ID" value="XP_019766753.1"/>
    <property type="gene ID" value="LOC109542124"/>
</dbReference>
<feature type="compositionally biased region" description="Basic residues" evidence="6">
    <location>
        <begin position="308"/>
        <end position="319"/>
    </location>
</feature>
<evidence type="ECO:0000313" key="11">
    <source>
        <dbReference type="Proteomes" id="UP000019118"/>
    </source>
</evidence>
<dbReference type="GO" id="GO:0008097">
    <property type="term" value="F:5S rRNA binding"/>
    <property type="evidence" value="ECO:0007669"/>
    <property type="project" value="TreeGrafter"/>
</dbReference>
<comment type="similarity">
    <text evidence="1 5">Belongs to the NOP53 family.</text>
</comment>
<evidence type="ECO:0000313" key="9">
    <source>
        <dbReference type="EMBL" id="ERL90841.1"/>
    </source>
</evidence>
<dbReference type="GO" id="GO:0005654">
    <property type="term" value="C:nucleoplasm"/>
    <property type="evidence" value="ECO:0007669"/>
    <property type="project" value="UniProtKB-SubCell"/>
</dbReference>
<dbReference type="PIRSF" id="PIRSF017302">
    <property type="entry name" value="Gltscr2"/>
    <property type="match status" value="1"/>
</dbReference>
<name>J3JUR0_DENPD</name>
<proteinExistence type="evidence at transcript level"/>